<dbReference type="EMBL" id="CALYLO010000009">
    <property type="protein sequence ID" value="CAH8248077.1"/>
    <property type="molecule type" value="Genomic_DNA"/>
</dbReference>
<gene>
    <name evidence="2" type="ORF">WJ0W_005332</name>
</gene>
<dbReference type="InterPro" id="IPR038765">
    <property type="entry name" value="Papain-like_cys_pep_sf"/>
</dbReference>
<organism evidence="2 3">
    <name type="scientific">Paenibacillus melissococcoides</name>
    <dbReference type="NCBI Taxonomy" id="2912268"/>
    <lineage>
        <taxon>Bacteria</taxon>
        <taxon>Bacillati</taxon>
        <taxon>Bacillota</taxon>
        <taxon>Bacilli</taxon>
        <taxon>Bacillales</taxon>
        <taxon>Paenibacillaceae</taxon>
        <taxon>Paenibacillus</taxon>
    </lineage>
</organism>
<feature type="transmembrane region" description="Helical" evidence="1">
    <location>
        <begin position="20"/>
        <end position="43"/>
    </location>
</feature>
<comment type="caution">
    <text evidence="2">The sequence shown here is derived from an EMBL/GenBank/DDBJ whole genome shotgun (WGS) entry which is preliminary data.</text>
</comment>
<keyword evidence="1" id="KW-0472">Membrane</keyword>
<keyword evidence="1" id="KW-0812">Transmembrane</keyword>
<dbReference type="Gene3D" id="3.90.1720.10">
    <property type="entry name" value="endopeptidase domain like (from Nostoc punctiforme)"/>
    <property type="match status" value="1"/>
</dbReference>
<keyword evidence="1" id="KW-1133">Transmembrane helix</keyword>
<evidence type="ECO:0008006" key="4">
    <source>
        <dbReference type="Google" id="ProtNLM"/>
    </source>
</evidence>
<dbReference type="SUPFAM" id="SSF54001">
    <property type="entry name" value="Cysteine proteinases"/>
    <property type="match status" value="1"/>
</dbReference>
<accession>A0ABM9G821</accession>
<name>A0ABM9G821_9BACL</name>
<evidence type="ECO:0000313" key="3">
    <source>
        <dbReference type="Proteomes" id="UP001154322"/>
    </source>
</evidence>
<evidence type="ECO:0000256" key="1">
    <source>
        <dbReference type="SAM" id="Phobius"/>
    </source>
</evidence>
<dbReference type="Proteomes" id="UP001154322">
    <property type="component" value="Unassembled WGS sequence"/>
</dbReference>
<evidence type="ECO:0000313" key="2">
    <source>
        <dbReference type="EMBL" id="CAH8248077.1"/>
    </source>
</evidence>
<proteinExistence type="predicted"/>
<keyword evidence="3" id="KW-1185">Reference proteome</keyword>
<sequence length="204" mass="23452">MKEHSSTHIQGTEEGEMKKLKVVTLFLFAFIMFFSTFPIYSFAATNYPGTREAVKAGDVIFSPKGKSTFFVGHVAIVGTDGYIYHAYPNKDGKRRDSVNNYFNLFDSGNEFKVLRPKKPKSLNPDKAAEMAEAIYKVIEKYNVMDINLNNFADNYCSKLIWQAYFFTSWTDITNQDLEYNSQAWIYPNDIRDSAHFNTAVSFKK</sequence>
<protein>
    <recommendedName>
        <fullName evidence="4">Permuted papain-like amidase enzyme, YaeF/YiiX, C92 family</fullName>
    </recommendedName>
</protein>
<reference evidence="2" key="1">
    <citation type="submission" date="2022-06" db="EMBL/GenBank/DDBJ databases">
        <authorList>
            <person name="Dietemann V."/>
            <person name="Ory F."/>
            <person name="Dainat B."/>
            <person name="Oberhansli S."/>
        </authorList>
    </citation>
    <scope>NUCLEOTIDE SEQUENCE</scope>
    <source>
        <strain evidence="2">Ena-SAMPLE-TAB-26-04-2022-14:26:32:270-5432</strain>
    </source>
</reference>